<evidence type="ECO:0000313" key="2">
    <source>
        <dbReference type="EMBL" id="RAK72874.1"/>
    </source>
</evidence>
<evidence type="ECO:0000313" key="3">
    <source>
        <dbReference type="Proteomes" id="UP000249789"/>
    </source>
</evidence>
<dbReference type="Proteomes" id="UP000249789">
    <property type="component" value="Unassembled WGS sequence"/>
</dbReference>
<gene>
    <name evidence="2" type="ORF">BO72DRAFT_255854</name>
</gene>
<evidence type="ECO:0000256" key="1">
    <source>
        <dbReference type="SAM" id="SignalP"/>
    </source>
</evidence>
<dbReference type="GeneID" id="63857415"/>
<sequence length="182" mass="20513">MRSGFLALILVQNIKAWGAANIPPKDFTAHPHSQASANAIMVQIATLRAGLTQTTQATRTAMRCLNSGRDSQETSQKALTLLSDILDLLYRIQSQISWGEEKWHVDPARLNSLAEMLGWFDSTVKSIELYFQPGGVNVAYFRKHLLEKTFLPRLEQYKIVMLLAMQPDSESHVTGSRYKVYT</sequence>
<dbReference type="AlphaFoldDB" id="A0A8G1VXD3"/>
<dbReference type="OrthoDB" id="1577640at2759"/>
<accession>A0A8G1VXD3</accession>
<dbReference type="RefSeq" id="XP_040796884.1">
    <property type="nucleotide sequence ID" value="XM_040940082.1"/>
</dbReference>
<evidence type="ECO:0008006" key="4">
    <source>
        <dbReference type="Google" id="ProtNLM"/>
    </source>
</evidence>
<feature type="chain" id="PRO_5034472764" description="Ciliary neurotrophic factor" evidence="1">
    <location>
        <begin position="20"/>
        <end position="182"/>
    </location>
</feature>
<keyword evidence="3" id="KW-1185">Reference proteome</keyword>
<dbReference type="VEuPathDB" id="FungiDB:BO72DRAFT_255854"/>
<name>A0A8G1VXD3_9EURO</name>
<proteinExistence type="predicted"/>
<dbReference type="EMBL" id="KZ824687">
    <property type="protein sequence ID" value="RAK72874.1"/>
    <property type="molecule type" value="Genomic_DNA"/>
</dbReference>
<protein>
    <recommendedName>
        <fullName evidence="4">Ciliary neurotrophic factor</fullName>
    </recommendedName>
</protein>
<reference evidence="2 3" key="1">
    <citation type="submission" date="2018-02" db="EMBL/GenBank/DDBJ databases">
        <title>The genomes of Aspergillus section Nigri reveals drivers in fungal speciation.</title>
        <authorList>
            <consortium name="DOE Joint Genome Institute"/>
            <person name="Vesth T.C."/>
            <person name="Nybo J."/>
            <person name="Theobald S."/>
            <person name="Brandl J."/>
            <person name="Frisvad J.C."/>
            <person name="Nielsen K.F."/>
            <person name="Lyhne E.K."/>
            <person name="Kogle M.E."/>
            <person name="Kuo A."/>
            <person name="Riley R."/>
            <person name="Clum A."/>
            <person name="Nolan M."/>
            <person name="Lipzen A."/>
            <person name="Salamov A."/>
            <person name="Henrissat B."/>
            <person name="Wiebenga A."/>
            <person name="De vries R.P."/>
            <person name="Grigoriev I.V."/>
            <person name="Mortensen U.H."/>
            <person name="Andersen M.R."/>
            <person name="Baker S.E."/>
        </authorList>
    </citation>
    <scope>NUCLEOTIDE SEQUENCE [LARGE SCALE GENOMIC DNA]</scope>
    <source>
        <strain evidence="2 3">CBS 313.89</strain>
    </source>
</reference>
<keyword evidence="1" id="KW-0732">Signal</keyword>
<organism evidence="2 3">
    <name type="scientific">Aspergillus fijiensis CBS 313.89</name>
    <dbReference type="NCBI Taxonomy" id="1448319"/>
    <lineage>
        <taxon>Eukaryota</taxon>
        <taxon>Fungi</taxon>
        <taxon>Dikarya</taxon>
        <taxon>Ascomycota</taxon>
        <taxon>Pezizomycotina</taxon>
        <taxon>Eurotiomycetes</taxon>
        <taxon>Eurotiomycetidae</taxon>
        <taxon>Eurotiales</taxon>
        <taxon>Aspergillaceae</taxon>
        <taxon>Aspergillus</taxon>
    </lineage>
</organism>
<feature type="signal peptide" evidence="1">
    <location>
        <begin position="1"/>
        <end position="19"/>
    </location>
</feature>